<dbReference type="PANTHER" id="PTHR33164">
    <property type="entry name" value="TRANSCRIPTIONAL REGULATOR, MARR FAMILY"/>
    <property type="match status" value="1"/>
</dbReference>
<dbReference type="EMBL" id="LNQE01000433">
    <property type="protein sequence ID" value="KUG26598.1"/>
    <property type="molecule type" value="Genomic_DNA"/>
</dbReference>
<dbReference type="Pfam" id="PF12802">
    <property type="entry name" value="MarR_2"/>
    <property type="match status" value="1"/>
</dbReference>
<dbReference type="GO" id="GO:0003700">
    <property type="term" value="F:DNA-binding transcription factor activity"/>
    <property type="evidence" value="ECO:0007669"/>
    <property type="project" value="InterPro"/>
</dbReference>
<reference evidence="2" key="1">
    <citation type="journal article" date="2015" name="Proc. Natl. Acad. Sci. U.S.A.">
        <title>Networks of energetic and metabolic interactions define dynamics in microbial communities.</title>
        <authorList>
            <person name="Embree M."/>
            <person name="Liu J.K."/>
            <person name="Al-Bassam M.M."/>
            <person name="Zengler K."/>
        </authorList>
    </citation>
    <scope>NUCLEOTIDE SEQUENCE</scope>
</reference>
<dbReference type="Gene3D" id="1.10.10.10">
    <property type="entry name" value="Winged helix-like DNA-binding domain superfamily/Winged helix DNA-binding domain"/>
    <property type="match status" value="1"/>
</dbReference>
<dbReference type="InterPro" id="IPR000835">
    <property type="entry name" value="HTH_MarR-typ"/>
</dbReference>
<dbReference type="GO" id="GO:0006950">
    <property type="term" value="P:response to stress"/>
    <property type="evidence" value="ECO:0007669"/>
    <property type="project" value="TreeGrafter"/>
</dbReference>
<dbReference type="InterPro" id="IPR039422">
    <property type="entry name" value="MarR/SlyA-like"/>
</dbReference>
<gene>
    <name evidence="2" type="ORF">ASZ90_003562</name>
</gene>
<dbReference type="InterPro" id="IPR036390">
    <property type="entry name" value="WH_DNA-bd_sf"/>
</dbReference>
<dbReference type="PANTHER" id="PTHR33164:SF43">
    <property type="entry name" value="HTH-TYPE TRANSCRIPTIONAL REPRESSOR YETL"/>
    <property type="match status" value="1"/>
</dbReference>
<dbReference type="PRINTS" id="PR00598">
    <property type="entry name" value="HTHMARR"/>
</dbReference>
<feature type="domain" description="HTH marR-type" evidence="1">
    <location>
        <begin position="9"/>
        <end position="149"/>
    </location>
</feature>
<organism evidence="2">
    <name type="scientific">hydrocarbon metagenome</name>
    <dbReference type="NCBI Taxonomy" id="938273"/>
    <lineage>
        <taxon>unclassified sequences</taxon>
        <taxon>metagenomes</taxon>
        <taxon>ecological metagenomes</taxon>
    </lineage>
</organism>
<protein>
    <submittedName>
        <fullName evidence="2">Transcriptional regulator, marr family</fullName>
    </submittedName>
</protein>
<evidence type="ECO:0000313" key="2">
    <source>
        <dbReference type="EMBL" id="KUG26598.1"/>
    </source>
</evidence>
<dbReference type="AlphaFoldDB" id="A0A0W8G0F1"/>
<evidence type="ECO:0000259" key="1">
    <source>
        <dbReference type="PROSITE" id="PS50995"/>
    </source>
</evidence>
<dbReference type="PROSITE" id="PS50995">
    <property type="entry name" value="HTH_MARR_2"/>
    <property type="match status" value="1"/>
</dbReference>
<proteinExistence type="predicted"/>
<sequence>MKLEEEIKQEKFKSELHKLAVNIIYTHSWLNYHQIRLLVKYNLTPQQYNILRILRGQHPNPATVNLLKERMLDKMSDASRLVERLRIKDLVERKNCKEDRRRAEVIITEKGLEVLQELDIFEDKFQFVFKNIGEDEAKVVNDLLDKIRG</sequence>
<accession>A0A0W8G0F1</accession>
<name>A0A0W8G0F1_9ZZZZ</name>
<comment type="caution">
    <text evidence="2">The sequence shown here is derived from an EMBL/GenBank/DDBJ whole genome shotgun (WGS) entry which is preliminary data.</text>
</comment>
<dbReference type="InterPro" id="IPR036388">
    <property type="entry name" value="WH-like_DNA-bd_sf"/>
</dbReference>
<dbReference type="SMART" id="SM00347">
    <property type="entry name" value="HTH_MARR"/>
    <property type="match status" value="1"/>
</dbReference>
<dbReference type="SUPFAM" id="SSF46785">
    <property type="entry name" value="Winged helix' DNA-binding domain"/>
    <property type="match status" value="1"/>
</dbReference>